<dbReference type="GO" id="GO:0005759">
    <property type="term" value="C:mitochondrial matrix"/>
    <property type="evidence" value="ECO:0007669"/>
    <property type="project" value="TreeGrafter"/>
</dbReference>
<comment type="caution">
    <text evidence="1">The sequence shown here is derived from an EMBL/GenBank/DDBJ whole genome shotgun (WGS) entry which is preliminary data.</text>
</comment>
<accession>A0A8S9IN39</accession>
<gene>
    <name evidence="1" type="ORF">F2Q70_00000359</name>
</gene>
<dbReference type="InterPro" id="IPR014721">
    <property type="entry name" value="Ribsml_uS5_D2-typ_fold_subgr"/>
</dbReference>
<dbReference type="EMBL" id="QGKY02001015">
    <property type="protein sequence ID" value="KAF2570945.1"/>
    <property type="molecule type" value="Genomic_DNA"/>
</dbReference>
<proteinExistence type="predicted"/>
<dbReference type="GO" id="GO:0004252">
    <property type="term" value="F:serine-type endopeptidase activity"/>
    <property type="evidence" value="ECO:0007669"/>
    <property type="project" value="InterPro"/>
</dbReference>
<name>A0A8S9IN39_BRACR</name>
<dbReference type="AlphaFoldDB" id="A0A8S9IN39"/>
<dbReference type="GO" id="GO:0005524">
    <property type="term" value="F:ATP binding"/>
    <property type="evidence" value="ECO:0007669"/>
    <property type="project" value="InterPro"/>
</dbReference>
<dbReference type="GO" id="GO:0006515">
    <property type="term" value="P:protein quality control for misfolded or incompletely synthesized proteins"/>
    <property type="evidence" value="ECO:0007669"/>
    <property type="project" value="TreeGrafter"/>
</dbReference>
<dbReference type="InterPro" id="IPR027065">
    <property type="entry name" value="Lon_Prtase"/>
</dbReference>
<sequence length="110" mass="12737">MQNFWTLCSRRGRIKEEDQTKKIAVEKVMIDESNPAEYAGKPVFHAEKIYEPTPDHLGDVMKESTQIAHTVARKIFLEKEPENLFFANSSFISMFLQKPHLKMVQVQDAP</sequence>
<reference evidence="1" key="1">
    <citation type="submission" date="2019-12" db="EMBL/GenBank/DDBJ databases">
        <title>Genome sequencing and annotation of Brassica cretica.</title>
        <authorList>
            <person name="Studholme D.J."/>
            <person name="Sarris P.F."/>
        </authorList>
    </citation>
    <scope>NUCLEOTIDE SEQUENCE</scope>
    <source>
        <strain evidence="1">PFS-102/07</strain>
        <tissue evidence="1">Leaf</tissue>
    </source>
</reference>
<evidence type="ECO:0000313" key="1">
    <source>
        <dbReference type="EMBL" id="KAF2570945.1"/>
    </source>
</evidence>
<dbReference type="GO" id="GO:0003697">
    <property type="term" value="F:single-stranded DNA binding"/>
    <property type="evidence" value="ECO:0007669"/>
    <property type="project" value="TreeGrafter"/>
</dbReference>
<dbReference type="GO" id="GO:0007005">
    <property type="term" value="P:mitochondrion organization"/>
    <property type="evidence" value="ECO:0007669"/>
    <property type="project" value="TreeGrafter"/>
</dbReference>
<protein>
    <submittedName>
        <fullName evidence="1">Uncharacterized protein</fullName>
    </submittedName>
</protein>
<dbReference type="PANTHER" id="PTHR43718">
    <property type="entry name" value="LON PROTEASE"/>
    <property type="match status" value="1"/>
</dbReference>
<dbReference type="GO" id="GO:0051131">
    <property type="term" value="P:chaperone-mediated protein complex assembly"/>
    <property type="evidence" value="ECO:0007669"/>
    <property type="project" value="TreeGrafter"/>
</dbReference>
<dbReference type="Gene3D" id="3.30.230.10">
    <property type="match status" value="1"/>
</dbReference>
<dbReference type="GO" id="GO:0004176">
    <property type="term" value="F:ATP-dependent peptidase activity"/>
    <property type="evidence" value="ECO:0007669"/>
    <property type="project" value="InterPro"/>
</dbReference>
<dbReference type="PANTHER" id="PTHR43718:SF2">
    <property type="entry name" value="LON PROTEASE HOMOLOG, MITOCHONDRIAL"/>
    <property type="match status" value="1"/>
</dbReference>
<organism evidence="1">
    <name type="scientific">Brassica cretica</name>
    <name type="common">Mustard</name>
    <dbReference type="NCBI Taxonomy" id="69181"/>
    <lineage>
        <taxon>Eukaryota</taxon>
        <taxon>Viridiplantae</taxon>
        <taxon>Streptophyta</taxon>
        <taxon>Embryophyta</taxon>
        <taxon>Tracheophyta</taxon>
        <taxon>Spermatophyta</taxon>
        <taxon>Magnoliopsida</taxon>
        <taxon>eudicotyledons</taxon>
        <taxon>Gunneridae</taxon>
        <taxon>Pentapetalae</taxon>
        <taxon>rosids</taxon>
        <taxon>malvids</taxon>
        <taxon>Brassicales</taxon>
        <taxon>Brassicaceae</taxon>
        <taxon>Brassiceae</taxon>
        <taxon>Brassica</taxon>
    </lineage>
</organism>